<dbReference type="KEGG" id="aho:Ahos_2291"/>
<dbReference type="GO" id="GO:0006302">
    <property type="term" value="P:double-strand break repair"/>
    <property type="evidence" value="ECO:0007669"/>
    <property type="project" value="UniProtKB-UniRule"/>
</dbReference>
<dbReference type="GO" id="GO:0004519">
    <property type="term" value="F:endonuclease activity"/>
    <property type="evidence" value="ECO:0007669"/>
    <property type="project" value="UniProtKB-UniRule"/>
</dbReference>
<dbReference type="NCBIfam" id="NF041031">
    <property type="entry name" value="Mre11_Sulfo"/>
    <property type="match status" value="1"/>
</dbReference>
<dbReference type="GO" id="GO:0000403">
    <property type="term" value="F:Y-form DNA binding"/>
    <property type="evidence" value="ECO:0007669"/>
    <property type="project" value="UniProtKB-UniRule"/>
</dbReference>
<feature type="binding site" evidence="9">
    <location>
        <position position="49"/>
    </location>
    <ligand>
        <name>Mn(2+)</name>
        <dbReference type="ChEBI" id="CHEBI:29035"/>
        <label>1</label>
    </ligand>
</feature>
<dbReference type="GeneID" id="10601799"/>
<dbReference type="Gene3D" id="3.60.21.10">
    <property type="match status" value="1"/>
</dbReference>
<evidence type="ECO:0000256" key="4">
    <source>
        <dbReference type="ARBA" id="ARBA00022763"/>
    </source>
</evidence>
<sequence length="377" mass="43342">MQILHISDTHLGARKYNLDSREEDIYETFTQLIDYAIKEHVDAIIHTGDLFDTYHPQMSAMKVAIDNLKRIQGKIPFISIAGDHDTPKRRGAIYPQRILAESLNLLVFLTGDEKGYEINKDNIRLRIYGIKHIPTVARETLLKKLSSIKPEGDRNILMLHQGLRSKLPYEGAWQLEEGELPKGFNYYAFGHFHSRSIENLGDGKLGIAGSPEIIRDDEIEAWEKDGKGGYLIDLSKKEIEIQKVNTDIRPQKIVTINTKNLDNEINNLMRIFSKYKKKPILHIILEGEAVSKSLLFKKLSILESVTEFYRIAKDNTTYGEEKNVELPKDSTISQIIMTYLKNFGYTEEESKLILEIINNYDSDDIYTIIKKFAGVEY</sequence>
<feature type="active site" description="Proton donor" evidence="9">
    <location>
        <position position="84"/>
    </location>
</feature>
<comment type="cofactor">
    <cofactor evidence="9">
        <name>Mn(2+)</name>
        <dbReference type="ChEBI" id="CHEBI:29035"/>
    </cofactor>
    <text evidence="9">Binds 2 manganese ions per subunit.</text>
</comment>
<reference evidence="11 12" key="1">
    <citation type="journal article" date="2011" name="Extremophiles">
        <title>Genomic analysis of Acidianus hospitalis W1 a host for studying crenarchaeal virus and plasmid life cycles.</title>
        <authorList>
            <person name="You X.Y."/>
            <person name="Liu C."/>
            <person name="Wang S.Y."/>
            <person name="Jiang C.Y."/>
            <person name="Shah S.A."/>
            <person name="Prangishvili D."/>
            <person name="She Q."/>
            <person name="Liu S.J."/>
            <person name="Garrett R.A."/>
        </authorList>
    </citation>
    <scope>NUCLEOTIDE SEQUENCE [LARGE SCALE GENOMIC DNA]</scope>
    <source>
        <strain evidence="11 12">W1</strain>
    </source>
</reference>
<feature type="binding site" evidence="9">
    <location>
        <position position="193"/>
    </location>
    <ligand>
        <name>Mn(2+)</name>
        <dbReference type="ChEBI" id="CHEBI:29035"/>
        <label>1</label>
    </ligand>
</feature>
<feature type="binding site" evidence="9">
    <location>
        <position position="83"/>
    </location>
    <ligand>
        <name>Mn(2+)</name>
        <dbReference type="ChEBI" id="CHEBI:29035"/>
        <label>2</label>
    </ligand>
</feature>
<dbReference type="InterPro" id="IPR004843">
    <property type="entry name" value="Calcineurin-like_PHP"/>
</dbReference>
<dbReference type="InterPro" id="IPR053459">
    <property type="entry name" value="DSB_Repair_Mre11/Rad50"/>
</dbReference>
<proteinExistence type="inferred from homology"/>
<reference key="2">
    <citation type="journal article" date="2011" name="Extremophiles">
        <title>Genomic analyses of Acidianus hospitalis W1 a host for studying crenarchaeal virus and plasmid life cycles.</title>
        <authorList>
            <person name="You X.Y."/>
            <person name="Liu C."/>
            <person name="Wang S.Y."/>
            <person name="Jiang C.Y."/>
            <person name="Shah S.A."/>
            <person name="Prangishvili D."/>
            <person name="Liu S.J."/>
            <person name="Garrett R.A."/>
        </authorList>
    </citation>
    <scope>NUCLEOTIDE SEQUENCE</scope>
    <source>
        <strain>W1</strain>
    </source>
</reference>
<evidence type="ECO:0000313" key="12">
    <source>
        <dbReference type="Proteomes" id="UP000008458"/>
    </source>
</evidence>
<feature type="domain" description="Calcineurin-like phosphoesterase" evidence="10">
    <location>
        <begin position="1"/>
        <end position="194"/>
    </location>
</feature>
<keyword evidence="6 9" id="KW-0269">Exonuclease</keyword>
<evidence type="ECO:0000256" key="5">
    <source>
        <dbReference type="ARBA" id="ARBA00022801"/>
    </source>
</evidence>
<comment type="similarity">
    <text evidence="9">Belongs to the MRE11/RAD32 family.</text>
</comment>
<dbReference type="GO" id="GO:0030145">
    <property type="term" value="F:manganese ion binding"/>
    <property type="evidence" value="ECO:0007669"/>
    <property type="project" value="UniProtKB-UniRule"/>
</dbReference>
<comment type="function">
    <text evidence="9">Part of the Rad50/Mre11 complex, which is involved in the early steps of DNA double-strand break (DSB) repair. The complex may facilitate opening of the processed DNA ends to aid in the recruitment of HerA and NurA. Mre11 binds to DSB ends and has both double-stranded 3'-5' exonuclease activity and single-stranded endonuclease activity.</text>
</comment>
<dbReference type="eggNOG" id="arCOG00397">
    <property type="taxonomic scope" value="Archaea"/>
</dbReference>
<comment type="subunit">
    <text evidence="9">Homodimer. Forms a heterotetramer composed of two Mre11 subunits and two Rad50 subunits.</text>
</comment>
<dbReference type="HOGENOM" id="CLU_026621_5_2_2"/>
<gene>
    <name evidence="9" type="primary">mre11</name>
    <name evidence="11" type="ordered locus">Ahos_2291</name>
</gene>
<accession>F4B9U6</accession>
<dbReference type="Proteomes" id="UP000008458">
    <property type="component" value="Chromosome"/>
</dbReference>
<dbReference type="EMBL" id="CP002535">
    <property type="protein sequence ID" value="AEE95162.1"/>
    <property type="molecule type" value="Genomic_DNA"/>
</dbReference>
<dbReference type="EC" id="3.1.-.-" evidence="9"/>
<organism evidence="11 12">
    <name type="scientific">Acidianus hospitalis (strain W1)</name>
    <dbReference type="NCBI Taxonomy" id="933801"/>
    <lineage>
        <taxon>Archaea</taxon>
        <taxon>Thermoproteota</taxon>
        <taxon>Thermoprotei</taxon>
        <taxon>Sulfolobales</taxon>
        <taxon>Sulfolobaceae</taxon>
        <taxon>Acidianus</taxon>
    </lineage>
</organism>
<feature type="binding site" evidence="9">
    <location>
        <position position="49"/>
    </location>
    <ligand>
        <name>Mn(2+)</name>
        <dbReference type="ChEBI" id="CHEBI:29035"/>
        <label>2</label>
    </ligand>
</feature>
<evidence type="ECO:0000256" key="6">
    <source>
        <dbReference type="ARBA" id="ARBA00022839"/>
    </source>
</evidence>
<dbReference type="InterPro" id="IPR050535">
    <property type="entry name" value="DNA_Repair-Maintenance_Comp"/>
</dbReference>
<feature type="binding site" evidence="9">
    <location>
        <position position="160"/>
    </location>
    <ligand>
        <name>Mn(2+)</name>
        <dbReference type="ChEBI" id="CHEBI:29035"/>
        <label>2</label>
    </ligand>
</feature>
<dbReference type="InterPro" id="IPR032885">
    <property type="entry name" value="Mre11_archaea-type"/>
</dbReference>
<keyword evidence="3 9" id="KW-0255">Endonuclease</keyword>
<keyword evidence="4 9" id="KW-0227">DNA damage</keyword>
<evidence type="ECO:0000313" key="11">
    <source>
        <dbReference type="EMBL" id="AEE95162.1"/>
    </source>
</evidence>
<dbReference type="GO" id="GO:0008408">
    <property type="term" value="F:3'-5' exonuclease activity"/>
    <property type="evidence" value="ECO:0007669"/>
    <property type="project" value="UniProtKB-UniRule"/>
</dbReference>
<keyword evidence="1 9" id="KW-0540">Nuclease</keyword>
<dbReference type="HAMAP" id="MF_02044">
    <property type="entry name" value="Mre11"/>
    <property type="match status" value="1"/>
</dbReference>
<dbReference type="CDD" id="cd00840">
    <property type="entry name" value="MPP_Mre11_N"/>
    <property type="match status" value="1"/>
</dbReference>
<keyword evidence="5 9" id="KW-0378">Hydrolase</keyword>
<feature type="binding site" evidence="9">
    <location>
        <position position="8"/>
    </location>
    <ligand>
        <name>Mn(2+)</name>
        <dbReference type="ChEBI" id="CHEBI:29035"/>
        <label>1</label>
    </ligand>
</feature>
<dbReference type="AlphaFoldDB" id="F4B9U6"/>
<evidence type="ECO:0000256" key="9">
    <source>
        <dbReference type="HAMAP-Rule" id="MF_02044"/>
    </source>
</evidence>
<feature type="binding site" evidence="9">
    <location>
        <position position="191"/>
    </location>
    <ligand>
        <name>Mn(2+)</name>
        <dbReference type="ChEBI" id="CHEBI:29035"/>
        <label>2</label>
    </ligand>
</feature>
<dbReference type="SUPFAM" id="SSF56300">
    <property type="entry name" value="Metallo-dependent phosphatases"/>
    <property type="match status" value="1"/>
</dbReference>
<comment type="activity regulation">
    <text evidence="9">Nuclease activity is regulated by Rad50.</text>
</comment>
<feature type="binding site" evidence="9">
    <location>
        <position position="10"/>
    </location>
    <ligand>
        <name>Mn(2+)</name>
        <dbReference type="ChEBI" id="CHEBI:29035"/>
        <label>1</label>
    </ligand>
</feature>
<evidence type="ECO:0000259" key="10">
    <source>
        <dbReference type="Pfam" id="PF00149"/>
    </source>
</evidence>
<evidence type="ECO:0000256" key="1">
    <source>
        <dbReference type="ARBA" id="ARBA00022722"/>
    </source>
</evidence>
<protein>
    <recommendedName>
        <fullName evidence="9">DNA double-strand break repair protein Mre11</fullName>
        <ecNumber evidence="9">3.1.-.-</ecNumber>
    </recommendedName>
</protein>
<keyword evidence="8 9" id="KW-0464">Manganese</keyword>
<evidence type="ECO:0000256" key="7">
    <source>
        <dbReference type="ARBA" id="ARBA00023204"/>
    </source>
</evidence>
<keyword evidence="2 9" id="KW-0479">Metal-binding</keyword>
<name>F4B9U6_ACIHW</name>
<dbReference type="STRING" id="933801.Ahos_2291"/>
<dbReference type="PANTHER" id="PTHR30337:SF0">
    <property type="entry name" value="NUCLEASE SBCCD SUBUNIT D"/>
    <property type="match status" value="1"/>
</dbReference>
<evidence type="ECO:0000256" key="8">
    <source>
        <dbReference type="ARBA" id="ARBA00023211"/>
    </source>
</evidence>
<keyword evidence="7 9" id="KW-0234">DNA repair</keyword>
<dbReference type="InterPro" id="IPR029052">
    <property type="entry name" value="Metallo-depent_PP-like"/>
</dbReference>
<dbReference type="PANTHER" id="PTHR30337">
    <property type="entry name" value="COMPONENT OF ATP-DEPENDENT DSDNA EXONUCLEASE"/>
    <property type="match status" value="1"/>
</dbReference>
<dbReference type="RefSeq" id="WP_013777077.1">
    <property type="nucleotide sequence ID" value="NC_015518.1"/>
</dbReference>
<dbReference type="OrthoDB" id="11638at2157"/>
<evidence type="ECO:0000256" key="2">
    <source>
        <dbReference type="ARBA" id="ARBA00022723"/>
    </source>
</evidence>
<dbReference type="GO" id="GO:0045027">
    <property type="term" value="F:DNA end binding"/>
    <property type="evidence" value="ECO:0007669"/>
    <property type="project" value="UniProtKB-UniRule"/>
</dbReference>
<keyword evidence="12" id="KW-1185">Reference proteome</keyword>
<evidence type="ECO:0000256" key="3">
    <source>
        <dbReference type="ARBA" id="ARBA00022759"/>
    </source>
</evidence>
<dbReference type="Pfam" id="PF00149">
    <property type="entry name" value="Metallophos"/>
    <property type="match status" value="1"/>
</dbReference>
<dbReference type="InterPro" id="IPR041796">
    <property type="entry name" value="Mre11_N"/>
</dbReference>